<evidence type="ECO:0000313" key="1">
    <source>
        <dbReference type="EMBL" id="AFM12129.1"/>
    </source>
</evidence>
<proteinExistence type="predicted"/>
<keyword evidence="2" id="KW-1185">Reference proteome</keyword>
<organism evidence="1 2">
    <name type="scientific">Turneriella parva (strain ATCC BAA-1111 / DSM 21527 / NCTC 11395 / H)</name>
    <name type="common">Leptospira parva</name>
    <dbReference type="NCBI Taxonomy" id="869212"/>
    <lineage>
        <taxon>Bacteria</taxon>
        <taxon>Pseudomonadati</taxon>
        <taxon>Spirochaetota</taxon>
        <taxon>Spirochaetia</taxon>
        <taxon>Leptospirales</taxon>
        <taxon>Leptospiraceae</taxon>
        <taxon>Turneriella</taxon>
    </lineage>
</organism>
<reference evidence="1 2" key="1">
    <citation type="submission" date="2012-06" db="EMBL/GenBank/DDBJ databases">
        <title>The complete chromosome of genome of Turneriella parva DSM 21527.</title>
        <authorList>
            <consortium name="US DOE Joint Genome Institute (JGI-PGF)"/>
            <person name="Lucas S."/>
            <person name="Han J."/>
            <person name="Lapidus A."/>
            <person name="Bruce D."/>
            <person name="Goodwin L."/>
            <person name="Pitluck S."/>
            <person name="Peters L."/>
            <person name="Kyrpides N."/>
            <person name="Mavromatis K."/>
            <person name="Ivanova N."/>
            <person name="Mikhailova N."/>
            <person name="Chertkov O."/>
            <person name="Detter J.C."/>
            <person name="Tapia R."/>
            <person name="Han C."/>
            <person name="Land M."/>
            <person name="Hauser L."/>
            <person name="Markowitz V."/>
            <person name="Cheng J.-F."/>
            <person name="Hugenholtz P."/>
            <person name="Woyke T."/>
            <person name="Wu D."/>
            <person name="Gronow S."/>
            <person name="Wellnitz S."/>
            <person name="Brambilla E."/>
            <person name="Klenk H.-P."/>
            <person name="Eisen J.A."/>
        </authorList>
    </citation>
    <scope>NUCLEOTIDE SEQUENCE [LARGE SCALE GENOMIC DNA]</scope>
    <source>
        <strain evidence="2">ATCC BAA-1111 / DSM 21527 / NCTC 11395 / H</strain>
    </source>
</reference>
<protein>
    <submittedName>
        <fullName evidence="1">Uncharacterized protein</fullName>
    </submittedName>
</protein>
<gene>
    <name evidence="1" type="ordered locus">Turpa_1481</name>
</gene>
<dbReference type="STRING" id="869212.Turpa_1481"/>
<dbReference type="RefSeq" id="WP_014802643.1">
    <property type="nucleotide sequence ID" value="NC_018020.1"/>
</dbReference>
<dbReference type="AlphaFoldDB" id="I4B4C2"/>
<dbReference type="Proteomes" id="UP000006048">
    <property type="component" value="Chromosome"/>
</dbReference>
<sequence length="392" mass="42934">MLRKVFAIVCLCGVCGRALSHQIQFQTGRLKQDIAPSADFGAAVYRHKEFRVGAYTAPSARGVMASFSSTATPFLLEVGQRERSLDFGFLISNGAYLPWTRNFAFAEPAGVRLGYQSKYLFTDSQYYQLEQNNVAALRVGAIPASWVRFSAGAAAFDVHNNEQPIAIGSLQFGAIESRDGFAAGLEMAGPGNLLASLRYDGGFSMRAIAFERSEPHGLASGVFEARQGFVGQLFSKQWFAQYFATGSHYAMLRYAGAYLTGVVVYEQRNQLAGFSVRNSETGFHLRTGATLSADSSLQTLAGLGYADYLFVGGGHYQLYSDQPLEPIIFPSEWYSSILLQSSSMRIKNSGYKIMALVNTGVVQGFVALTYAEDSRQRENFGFFMRLAGSLSF</sequence>
<dbReference type="KEGG" id="tpx:Turpa_1481"/>
<name>I4B4C2_TURPD</name>
<dbReference type="EMBL" id="CP002959">
    <property type="protein sequence ID" value="AFM12129.1"/>
    <property type="molecule type" value="Genomic_DNA"/>
</dbReference>
<dbReference type="HOGENOM" id="CLU_703868_0_0_12"/>
<accession>I4B4C2</accession>
<evidence type="ECO:0000313" key="2">
    <source>
        <dbReference type="Proteomes" id="UP000006048"/>
    </source>
</evidence>